<keyword evidence="1" id="KW-0812">Transmembrane</keyword>
<dbReference type="STRING" id="314230.DSM3645_22299"/>
<sequence>MSRNSPDNSTENPFQSPAAAPADYAVRGPGVCPYCGAADFVRPYFTHWGGYIGPWLLTHAVCRRCDRGFNVRRGTSNLINIILYQIASILLVGLATAAAAWYFLPGWRNWL</sequence>
<dbReference type="EMBL" id="AANZ01000012">
    <property type="protein sequence ID" value="EAQ79918.1"/>
    <property type="molecule type" value="Genomic_DNA"/>
</dbReference>
<dbReference type="OrthoDB" id="290970at2"/>
<proteinExistence type="predicted"/>
<keyword evidence="1" id="KW-1133">Transmembrane helix</keyword>
<name>A3ZU61_9BACT</name>
<protein>
    <submittedName>
        <fullName evidence="2">Uncharacterized protein</fullName>
    </submittedName>
</protein>
<dbReference type="AlphaFoldDB" id="A3ZU61"/>
<keyword evidence="1" id="KW-0472">Membrane</keyword>
<dbReference type="RefSeq" id="WP_002652359.1">
    <property type="nucleotide sequence ID" value="NZ_CH672376.1"/>
</dbReference>
<evidence type="ECO:0000313" key="2">
    <source>
        <dbReference type="EMBL" id="EAQ79918.1"/>
    </source>
</evidence>
<dbReference type="HOGENOM" id="CLU_2153435_0_0_0"/>
<gene>
    <name evidence="2" type="ORF">DSM3645_22299</name>
</gene>
<feature type="transmembrane region" description="Helical" evidence="1">
    <location>
        <begin position="81"/>
        <end position="104"/>
    </location>
</feature>
<organism evidence="2 3">
    <name type="scientific">Blastopirellula marina DSM 3645</name>
    <dbReference type="NCBI Taxonomy" id="314230"/>
    <lineage>
        <taxon>Bacteria</taxon>
        <taxon>Pseudomonadati</taxon>
        <taxon>Planctomycetota</taxon>
        <taxon>Planctomycetia</taxon>
        <taxon>Pirellulales</taxon>
        <taxon>Pirellulaceae</taxon>
        <taxon>Blastopirellula</taxon>
    </lineage>
</organism>
<evidence type="ECO:0000256" key="1">
    <source>
        <dbReference type="SAM" id="Phobius"/>
    </source>
</evidence>
<dbReference type="Proteomes" id="UP000004358">
    <property type="component" value="Unassembled WGS sequence"/>
</dbReference>
<evidence type="ECO:0000313" key="3">
    <source>
        <dbReference type="Proteomes" id="UP000004358"/>
    </source>
</evidence>
<reference evidence="2 3" key="1">
    <citation type="submission" date="2006-02" db="EMBL/GenBank/DDBJ databases">
        <authorList>
            <person name="Amann R."/>
            <person name="Ferriera S."/>
            <person name="Johnson J."/>
            <person name="Kravitz S."/>
            <person name="Halpern A."/>
            <person name="Remington K."/>
            <person name="Beeson K."/>
            <person name="Tran B."/>
            <person name="Rogers Y.-H."/>
            <person name="Friedman R."/>
            <person name="Venter J.C."/>
        </authorList>
    </citation>
    <scope>NUCLEOTIDE SEQUENCE [LARGE SCALE GENOMIC DNA]</scope>
    <source>
        <strain evidence="2 3">DSM 3645</strain>
    </source>
</reference>
<comment type="caution">
    <text evidence="2">The sequence shown here is derived from an EMBL/GenBank/DDBJ whole genome shotgun (WGS) entry which is preliminary data.</text>
</comment>
<accession>A3ZU61</accession>